<keyword evidence="3" id="KW-1185">Reference proteome</keyword>
<reference evidence="3" key="1">
    <citation type="journal article" date="2019" name="Int. J. Syst. Evol. Microbiol.">
        <title>The Global Catalogue of Microorganisms (GCM) 10K type strain sequencing project: providing services to taxonomists for standard genome sequencing and annotation.</title>
        <authorList>
            <consortium name="The Broad Institute Genomics Platform"/>
            <consortium name="The Broad Institute Genome Sequencing Center for Infectious Disease"/>
            <person name="Wu L."/>
            <person name="Ma J."/>
        </authorList>
    </citation>
    <scope>NUCLEOTIDE SEQUENCE [LARGE SCALE GENOMIC DNA]</scope>
    <source>
        <strain evidence="3">CCUG 49571</strain>
    </source>
</reference>
<accession>A0ABV9FC97</accession>
<organism evidence="2 3">
    <name type="scientific">Cohnella hongkongensis</name>
    <dbReference type="NCBI Taxonomy" id="178337"/>
    <lineage>
        <taxon>Bacteria</taxon>
        <taxon>Bacillati</taxon>
        <taxon>Bacillota</taxon>
        <taxon>Bacilli</taxon>
        <taxon>Bacillales</taxon>
        <taxon>Paenibacillaceae</taxon>
        <taxon>Cohnella</taxon>
    </lineage>
</organism>
<proteinExistence type="predicted"/>
<sequence length="254" mass="28202">MYQIKADTHVHSLTSVHAYSTIEECARHASAKGLTCIAITDHCTEDFSQREKSIEAIHATTCLPRVMHGVTVLRGVEIDIVDYDGHLAFHDQVSPFDRSQSACDFLLQSREVVIASVHMSFGEDKGTVEQNTAMYTRVLRHPKVHILGHIGRSRRPVDLDRLCAVARETGKMIEINSHSLKLGSEIVDTCRQVAKKCAEHGVYITVSSDAHSGYGIGDFGHALAMLQDIRFPRELIANETEDKLLSLLAAIDRE</sequence>
<dbReference type="InterPro" id="IPR004013">
    <property type="entry name" value="PHP_dom"/>
</dbReference>
<comment type="caution">
    <text evidence="2">The sequence shown here is derived from an EMBL/GenBank/DDBJ whole genome shotgun (WGS) entry which is preliminary data.</text>
</comment>
<dbReference type="PANTHER" id="PTHR36928:SF1">
    <property type="entry name" value="PHOSPHATASE YCDX-RELATED"/>
    <property type="match status" value="1"/>
</dbReference>
<protein>
    <submittedName>
        <fullName evidence="2">PHP domain-containing protein</fullName>
    </submittedName>
</protein>
<dbReference type="SMART" id="SM00481">
    <property type="entry name" value="POLIIIAc"/>
    <property type="match status" value="1"/>
</dbReference>
<dbReference type="SUPFAM" id="SSF89550">
    <property type="entry name" value="PHP domain-like"/>
    <property type="match status" value="1"/>
</dbReference>
<dbReference type="RefSeq" id="WP_378095057.1">
    <property type="nucleotide sequence ID" value="NZ_JBHSEP010000006.1"/>
</dbReference>
<dbReference type="PANTHER" id="PTHR36928">
    <property type="entry name" value="PHOSPHATASE YCDX-RELATED"/>
    <property type="match status" value="1"/>
</dbReference>
<feature type="domain" description="Polymerase/histidinol phosphatase N-terminal" evidence="1">
    <location>
        <begin position="6"/>
        <end position="82"/>
    </location>
</feature>
<evidence type="ECO:0000313" key="2">
    <source>
        <dbReference type="EMBL" id="MFC4598615.1"/>
    </source>
</evidence>
<evidence type="ECO:0000259" key="1">
    <source>
        <dbReference type="SMART" id="SM00481"/>
    </source>
</evidence>
<dbReference type="InterPro" id="IPR016195">
    <property type="entry name" value="Pol/histidinol_Pase-like"/>
</dbReference>
<dbReference type="Proteomes" id="UP001596028">
    <property type="component" value="Unassembled WGS sequence"/>
</dbReference>
<gene>
    <name evidence="2" type="ORF">ACFO3S_10250</name>
</gene>
<dbReference type="EMBL" id="JBHSEP010000006">
    <property type="protein sequence ID" value="MFC4598615.1"/>
    <property type="molecule type" value="Genomic_DNA"/>
</dbReference>
<dbReference type="Pfam" id="PF02811">
    <property type="entry name" value="PHP"/>
    <property type="match status" value="1"/>
</dbReference>
<dbReference type="InterPro" id="IPR050243">
    <property type="entry name" value="PHP_phosphatase"/>
</dbReference>
<dbReference type="InterPro" id="IPR003141">
    <property type="entry name" value="Pol/His_phosphatase_N"/>
</dbReference>
<evidence type="ECO:0000313" key="3">
    <source>
        <dbReference type="Proteomes" id="UP001596028"/>
    </source>
</evidence>
<name>A0ABV9FC97_9BACL</name>
<dbReference type="Gene3D" id="3.20.20.140">
    <property type="entry name" value="Metal-dependent hydrolases"/>
    <property type="match status" value="1"/>
</dbReference>